<accession>E3MRT3</accession>
<dbReference type="OMA" id="KTHEEYK"/>
<evidence type="ECO:0000313" key="2">
    <source>
        <dbReference type="Proteomes" id="UP000008281"/>
    </source>
</evidence>
<proteinExistence type="predicted"/>
<dbReference type="eggNOG" id="ENOG502RVJI">
    <property type="taxonomic scope" value="Eukaryota"/>
</dbReference>
<sequence>MFFISNSSSTSSNPFMLKITSEDFCHFKETKQNMKEQKMNASDMHLKTSETIYQITVEIATRAIHMLEKGSKTYRLIASHNKTHEEYKEILLKMEIKLEPAKTDFVIECWLKKDTAQKVAQEHKERIVERKKAKKAASATVKKLYVNFPIEE</sequence>
<name>E3MRT3_CAERE</name>
<dbReference type="HOGENOM" id="CLU_120639_0_0_1"/>
<keyword evidence="2" id="KW-1185">Reference proteome</keyword>
<evidence type="ECO:0000313" key="1">
    <source>
        <dbReference type="EMBL" id="EFP08006.1"/>
    </source>
</evidence>
<dbReference type="OrthoDB" id="5871567at2759"/>
<organism evidence="2">
    <name type="scientific">Caenorhabditis remanei</name>
    <name type="common">Caenorhabditis vulgaris</name>
    <dbReference type="NCBI Taxonomy" id="31234"/>
    <lineage>
        <taxon>Eukaryota</taxon>
        <taxon>Metazoa</taxon>
        <taxon>Ecdysozoa</taxon>
        <taxon>Nematoda</taxon>
        <taxon>Chromadorea</taxon>
        <taxon>Rhabditida</taxon>
        <taxon>Rhabditina</taxon>
        <taxon>Rhabditomorpha</taxon>
        <taxon>Rhabditoidea</taxon>
        <taxon>Rhabditidae</taxon>
        <taxon>Peloderinae</taxon>
        <taxon>Caenorhabditis</taxon>
    </lineage>
</organism>
<dbReference type="InParanoid" id="E3MRT3"/>
<reference evidence="1" key="1">
    <citation type="submission" date="2007-07" db="EMBL/GenBank/DDBJ databases">
        <title>PCAP assembly of the Caenorhabditis remanei genome.</title>
        <authorList>
            <consortium name="The Caenorhabditis remanei Sequencing Consortium"/>
            <person name="Wilson R.K."/>
        </authorList>
    </citation>
    <scope>NUCLEOTIDE SEQUENCE [LARGE SCALE GENOMIC DNA]</scope>
    <source>
        <strain evidence="1">PB4641</strain>
    </source>
</reference>
<dbReference type="EMBL" id="DS268470">
    <property type="protein sequence ID" value="EFP08006.1"/>
    <property type="molecule type" value="Genomic_DNA"/>
</dbReference>
<protein>
    <submittedName>
        <fullName evidence="1">Uncharacterized protein</fullName>
    </submittedName>
</protein>
<dbReference type="Proteomes" id="UP000008281">
    <property type="component" value="Unassembled WGS sequence"/>
</dbReference>
<dbReference type="AlphaFoldDB" id="E3MRT3"/>
<gene>
    <name evidence="1" type="ORF">CRE_14801</name>
</gene>